<dbReference type="Gene3D" id="3.10.10.10">
    <property type="entry name" value="HIV Type 1 Reverse Transcriptase, subunit A, domain 1"/>
    <property type="match status" value="1"/>
</dbReference>
<dbReference type="Gene3D" id="2.40.70.10">
    <property type="entry name" value="Acid Proteases"/>
    <property type="match status" value="1"/>
</dbReference>
<dbReference type="EMBL" id="KK118858">
    <property type="protein sequence ID" value="KFM74040.1"/>
    <property type="molecule type" value="Genomic_DNA"/>
</dbReference>
<dbReference type="GO" id="GO:0004519">
    <property type="term" value="F:endonuclease activity"/>
    <property type="evidence" value="ECO:0007669"/>
    <property type="project" value="UniProtKB-KW"/>
</dbReference>
<protein>
    <recommendedName>
        <fullName evidence="7">Peptidase A2 domain-containing protein</fullName>
    </recommendedName>
</protein>
<dbReference type="InterPro" id="IPR021109">
    <property type="entry name" value="Peptidase_aspartic_dom_sf"/>
</dbReference>
<keyword evidence="4" id="KW-0255">Endonuclease</keyword>
<gene>
    <name evidence="5" type="ORF">X975_10563</name>
</gene>
<sequence>MESLKPPEPMKFDGNLASNWQRWLQSFEIYEVASGLHSKEEKVRVNTFLHVIGIRGLEIYNTFPIEEGKEIKLSEIKTKFTEYCIPKKNITYERHLFFTRNQTASETIDEYVTDLRNKARTCEFAQLTDSLIKDKIVCGIKDDVVRARLLHEAELTLEKALDICRSAEISAHQMKIIKDEETAVNLVKKKLSKHNKNTYKEVNTDKQKTKVCSKCGTSHDYRMCPAYGKICHKCKKSNHFANQCKSYIIKNEAVKVNKKDRQIKLINHDSEEELEFYVGTLNLNSDNKEEKWTVDVNVNKSKVNLQIDTGAMCNVISKSKVKLLNVPIQKSEIKRLVTFSGNKIDTLGKVVLNCQYGKNNFVVEFQVIDKEVPSILGLKSCLQLGLIQKVMSVYTEDLLEEYKDVFEGLGCLNGEYKIQLKQDVTPVIHPPRKIPIAIRDKVKKELQRMGNLNVIEKVREPTE</sequence>
<dbReference type="AlphaFoldDB" id="A0A087U9K1"/>
<evidence type="ECO:0000313" key="6">
    <source>
        <dbReference type="Proteomes" id="UP000054359"/>
    </source>
</evidence>
<keyword evidence="3" id="KW-0540">Nuclease</keyword>
<evidence type="ECO:0000256" key="4">
    <source>
        <dbReference type="ARBA" id="ARBA00022759"/>
    </source>
</evidence>
<proteinExistence type="predicted"/>
<dbReference type="InterPro" id="IPR050951">
    <property type="entry name" value="Retrovirus_Pol_polyprotein"/>
</dbReference>
<dbReference type="PANTHER" id="PTHR37984:SF5">
    <property type="entry name" value="PROTEIN NYNRIN-LIKE"/>
    <property type="match status" value="1"/>
</dbReference>
<keyword evidence="1" id="KW-0808">Transferase</keyword>
<dbReference type="OMA" id="MEFLKPP"/>
<dbReference type="STRING" id="407821.A0A087U9K1"/>
<keyword evidence="6" id="KW-1185">Reference proteome</keyword>
<evidence type="ECO:0000313" key="5">
    <source>
        <dbReference type="EMBL" id="KFM74040.1"/>
    </source>
</evidence>
<reference evidence="5 6" key="1">
    <citation type="submission" date="2013-11" db="EMBL/GenBank/DDBJ databases">
        <title>Genome sequencing of Stegodyphus mimosarum.</title>
        <authorList>
            <person name="Bechsgaard J."/>
        </authorList>
    </citation>
    <scope>NUCLEOTIDE SEQUENCE [LARGE SCALE GENOMIC DNA]</scope>
</reference>
<feature type="non-terminal residue" evidence="5">
    <location>
        <position position="463"/>
    </location>
</feature>
<dbReference type="GO" id="GO:0016779">
    <property type="term" value="F:nucleotidyltransferase activity"/>
    <property type="evidence" value="ECO:0007669"/>
    <property type="project" value="UniProtKB-KW"/>
</dbReference>
<keyword evidence="2" id="KW-0548">Nucleotidyltransferase</keyword>
<dbReference type="Proteomes" id="UP000054359">
    <property type="component" value="Unassembled WGS sequence"/>
</dbReference>
<evidence type="ECO:0000256" key="1">
    <source>
        <dbReference type="ARBA" id="ARBA00022679"/>
    </source>
</evidence>
<dbReference type="OrthoDB" id="6513927at2759"/>
<name>A0A087U9K1_STEMI</name>
<dbReference type="Gene3D" id="4.10.60.10">
    <property type="entry name" value="Zinc finger, CCHC-type"/>
    <property type="match status" value="1"/>
</dbReference>
<dbReference type="SUPFAM" id="SSF50630">
    <property type="entry name" value="Acid proteases"/>
    <property type="match status" value="1"/>
</dbReference>
<accession>A0A087U9K1</accession>
<dbReference type="Pfam" id="PF13650">
    <property type="entry name" value="Asp_protease_2"/>
    <property type="match status" value="1"/>
</dbReference>
<evidence type="ECO:0000256" key="3">
    <source>
        <dbReference type="ARBA" id="ARBA00022722"/>
    </source>
</evidence>
<organism evidence="5 6">
    <name type="scientific">Stegodyphus mimosarum</name>
    <name type="common">African social velvet spider</name>
    <dbReference type="NCBI Taxonomy" id="407821"/>
    <lineage>
        <taxon>Eukaryota</taxon>
        <taxon>Metazoa</taxon>
        <taxon>Ecdysozoa</taxon>
        <taxon>Arthropoda</taxon>
        <taxon>Chelicerata</taxon>
        <taxon>Arachnida</taxon>
        <taxon>Araneae</taxon>
        <taxon>Araneomorphae</taxon>
        <taxon>Entelegynae</taxon>
        <taxon>Eresoidea</taxon>
        <taxon>Eresidae</taxon>
        <taxon>Stegodyphus</taxon>
    </lineage>
</organism>
<evidence type="ECO:0000256" key="2">
    <source>
        <dbReference type="ARBA" id="ARBA00022695"/>
    </source>
</evidence>
<evidence type="ECO:0008006" key="7">
    <source>
        <dbReference type="Google" id="ProtNLM"/>
    </source>
</evidence>
<dbReference type="PANTHER" id="PTHR37984">
    <property type="entry name" value="PROTEIN CBG26694"/>
    <property type="match status" value="1"/>
</dbReference>
<keyword evidence="4" id="KW-0378">Hydrolase</keyword>